<dbReference type="Proteomes" id="UP001617351">
    <property type="component" value="Unassembled WGS sequence"/>
</dbReference>
<feature type="chain" id="PRO_5045145040" evidence="1">
    <location>
        <begin position="39"/>
        <end position="1109"/>
    </location>
</feature>
<evidence type="ECO:0000313" key="3">
    <source>
        <dbReference type="Proteomes" id="UP001617351"/>
    </source>
</evidence>
<accession>A0ABW8EI11</accession>
<reference evidence="2 3" key="1">
    <citation type="submission" date="2024-10" db="EMBL/GenBank/DDBJ databases">
        <title>The Natural Products Discovery Center: Release of the First 8490 Sequenced Strains for Exploring Actinobacteria Biosynthetic Diversity.</title>
        <authorList>
            <person name="Kalkreuter E."/>
            <person name="Kautsar S.A."/>
            <person name="Yang D."/>
            <person name="Bader C.D."/>
            <person name="Teijaro C.N."/>
            <person name="Fluegel L."/>
            <person name="Davis C.M."/>
            <person name="Simpson J.R."/>
            <person name="Lauterbach L."/>
            <person name="Steele A.D."/>
            <person name="Gui C."/>
            <person name="Meng S."/>
            <person name="Li G."/>
            <person name="Viehrig K."/>
            <person name="Ye F."/>
            <person name="Su P."/>
            <person name="Kiefer A.F."/>
            <person name="Nichols A."/>
            <person name="Cepeda A.J."/>
            <person name="Yan W."/>
            <person name="Fan B."/>
            <person name="Jiang Y."/>
            <person name="Adhikari A."/>
            <person name="Zheng C.-J."/>
            <person name="Schuster L."/>
            <person name="Cowan T.M."/>
            <person name="Smanski M.J."/>
            <person name="Chevrette M.G."/>
            <person name="De Carvalho L.P.S."/>
            <person name="Shen B."/>
        </authorList>
    </citation>
    <scope>NUCLEOTIDE SEQUENCE [LARGE SCALE GENOMIC DNA]</scope>
    <source>
        <strain evidence="2 3">NPDC087220</strain>
    </source>
</reference>
<dbReference type="RefSeq" id="WP_402379948.1">
    <property type="nucleotide sequence ID" value="NZ_JBIUYY010000004.1"/>
</dbReference>
<proteinExistence type="predicted"/>
<evidence type="ECO:0000256" key="1">
    <source>
        <dbReference type="SAM" id="SignalP"/>
    </source>
</evidence>
<name>A0ABW8EI11_STRT5</name>
<keyword evidence="3" id="KW-1185">Reference proteome</keyword>
<keyword evidence="1" id="KW-0732">Signal</keyword>
<sequence length="1109" mass="115390">MEPTARGSSRWRRGLGAAALALATGTALLGGAPPEAVAAPAAAAAGAPGELVLPPAPRGLPARERLFSAGETGLLHAHEGSDRLLWTRYGSGTTTDTGLRLPAPVEAGLDRGQLPGGYTGAPDHRYGTGSDTVAVPVAATPQTPARVDLYGMATGRLVAVGSLAIPAGQTYHGTFGRTVLTSEGSGSTVTGWYLNRLDGGSAVRAKVALPDGAVLTPSVHDGDRDSLILRHRLGGLMRSVLVDVVTGQVTALPDEGQYDHTHTFHLAKGKVMRTGADGALDVLDRARPQTVLLSDSTPWDRDHGRQRMLGDGDWLVTTDSPVGVSGDNRGRPLRLKGLGPNSGRYGEPMEFTDTQLLPAPDGSLLVVGSVKRPAYGTQPETAVHRITVDGGTGTPVLERLADVPPAPATVFGLAIGGGVLTAASDTVHFQPGDLTGAYRSYRISNDPTPVKTAEYLDGMHSIGDCIGHTPACAGLRATGDGRYLEYEPPQRQKAVIRRAGSTEWAGTFRTGADSLQTADVSGRYLVLAQTATGNLDSNHLVLVADLDTQTEVFRTQATTAAVQGDTLWTAQEGDTTVRATSVRGESDRGTFTTPCPATLLEAVGRFVSWACQDSGGTVRTSGVYDTVTRHTLSVPVHSTGWDHRYSGRESLLGDGYLVRQDLSTGRLLLLDFHDGIKVSGGEGTVRVRTLAQGEEWKSFRRPHRSWAVDRTGSTVVWVDADNQRIHVVDNGIAAARAGDRFTALSPARLLDTRAGLGRPGTGPVAAGGEVPLQVAGRGGVPQSGVKAVVLNVTVTEPQSDGHLTVWPSGSSRPDSSNLNWTAGRTAANQVVAPVGEDGRVNLRNAGWGTAHVIADVFGFYSADAGGSTFTPAGPERLLDSRAGVGRPGTLPVPARSEVTLRVAGRGGVPQSGVKAVVLNVTVTDAVEAGHLTVWPSGVERPNSSNLNWTAGQTVPNHVVVPVGADGTVKLFNASWGTAHLIADVFGHYSADQAGALFHTAGPTRVLDTRGTGAVPARGSIGLDLSGSPELGRAKAVVLNVTVTEPQSDGHLTVWPAGTARPDSSNLNWTAGRTVANLVTVPVGSTGKVDLANLGWGSAHVVVDVFGYFG</sequence>
<feature type="signal peptide" evidence="1">
    <location>
        <begin position="1"/>
        <end position="38"/>
    </location>
</feature>
<protein>
    <submittedName>
        <fullName evidence="2">Uncharacterized protein</fullName>
    </submittedName>
</protein>
<dbReference type="SUPFAM" id="SSF63825">
    <property type="entry name" value="YWTD domain"/>
    <property type="match status" value="1"/>
</dbReference>
<gene>
    <name evidence="2" type="ORF">ACIO7M_11710</name>
</gene>
<dbReference type="EMBL" id="JBIUYY010000004">
    <property type="protein sequence ID" value="MFJ2821771.1"/>
    <property type="molecule type" value="Genomic_DNA"/>
</dbReference>
<comment type="caution">
    <text evidence="2">The sequence shown here is derived from an EMBL/GenBank/DDBJ whole genome shotgun (WGS) entry which is preliminary data.</text>
</comment>
<organism evidence="2 3">
    <name type="scientific">Streptomyces toxytricini</name>
    <name type="common">Actinomyces toxytricini</name>
    <dbReference type="NCBI Taxonomy" id="67369"/>
    <lineage>
        <taxon>Bacteria</taxon>
        <taxon>Bacillati</taxon>
        <taxon>Actinomycetota</taxon>
        <taxon>Actinomycetes</taxon>
        <taxon>Kitasatosporales</taxon>
        <taxon>Streptomycetaceae</taxon>
        <taxon>Streptomyces</taxon>
    </lineage>
</organism>
<evidence type="ECO:0000313" key="2">
    <source>
        <dbReference type="EMBL" id="MFJ2821771.1"/>
    </source>
</evidence>